<comment type="subunit">
    <text evidence="3">Homodimer.</text>
</comment>
<dbReference type="InterPro" id="IPR014729">
    <property type="entry name" value="Rossmann-like_a/b/a_fold"/>
</dbReference>
<keyword evidence="4 5" id="KW-0963">Cytoplasm</keyword>
<evidence type="ECO:0000256" key="1">
    <source>
        <dbReference type="ARBA" id="ARBA00004496"/>
    </source>
</evidence>
<dbReference type="InterPro" id="IPR006015">
    <property type="entry name" value="Universal_stress_UspA"/>
</dbReference>
<accession>A0A3M0A7M1</accession>
<evidence type="ECO:0000313" key="8">
    <source>
        <dbReference type="Proteomes" id="UP000267187"/>
    </source>
</evidence>
<dbReference type="Pfam" id="PF00582">
    <property type="entry name" value="Usp"/>
    <property type="match status" value="1"/>
</dbReference>
<keyword evidence="8" id="KW-1185">Reference proteome</keyword>
<organism evidence="7 8">
    <name type="scientific">Umboniibacter marinipuniceus</name>
    <dbReference type="NCBI Taxonomy" id="569599"/>
    <lineage>
        <taxon>Bacteria</taxon>
        <taxon>Pseudomonadati</taxon>
        <taxon>Pseudomonadota</taxon>
        <taxon>Gammaproteobacteria</taxon>
        <taxon>Cellvibrionales</taxon>
        <taxon>Cellvibrionaceae</taxon>
        <taxon>Umboniibacter</taxon>
    </lineage>
</organism>
<comment type="similarity">
    <text evidence="2 5">Belongs to the universal stress protein A family.</text>
</comment>
<dbReference type="AlphaFoldDB" id="A0A3M0A7M1"/>
<evidence type="ECO:0000256" key="3">
    <source>
        <dbReference type="ARBA" id="ARBA00011738"/>
    </source>
</evidence>
<dbReference type="GO" id="GO:0005737">
    <property type="term" value="C:cytoplasm"/>
    <property type="evidence" value="ECO:0007669"/>
    <property type="project" value="UniProtKB-SubCell"/>
</dbReference>
<evidence type="ECO:0000256" key="4">
    <source>
        <dbReference type="ARBA" id="ARBA00022490"/>
    </source>
</evidence>
<dbReference type="PRINTS" id="PR01438">
    <property type="entry name" value="UNVRSLSTRESS"/>
</dbReference>
<protein>
    <recommendedName>
        <fullName evidence="5">Universal stress protein</fullName>
    </recommendedName>
</protein>
<dbReference type="PIRSF" id="PIRSF006276">
    <property type="entry name" value="UspA"/>
    <property type="match status" value="1"/>
</dbReference>
<dbReference type="EMBL" id="REFJ01000002">
    <property type="protein sequence ID" value="RMA81141.1"/>
    <property type="molecule type" value="Genomic_DNA"/>
</dbReference>
<comment type="subcellular location">
    <subcellularLocation>
        <location evidence="1 5">Cytoplasm</location>
    </subcellularLocation>
</comment>
<gene>
    <name evidence="7" type="ORF">DFR27_0939</name>
</gene>
<dbReference type="Gene3D" id="3.40.50.620">
    <property type="entry name" value="HUPs"/>
    <property type="match status" value="1"/>
</dbReference>
<sequence>MSQYQKVLVALDLTEHSPEVVKRAKALSNEHDVRITLAHVVEPLALAYGGDIPLDMSDVQEQIKEQSAKRIAVIAKRFDIPDYDCRILIGQPEAEIRALADEIEADLVVVGCHSRAGLSMLFGSTANSMLNGASCDVLAVRVSD</sequence>
<dbReference type="Proteomes" id="UP000267187">
    <property type="component" value="Unassembled WGS sequence"/>
</dbReference>
<dbReference type="InterPro" id="IPR006016">
    <property type="entry name" value="UspA"/>
</dbReference>
<evidence type="ECO:0000259" key="6">
    <source>
        <dbReference type="Pfam" id="PF00582"/>
    </source>
</evidence>
<feature type="domain" description="UspA" evidence="6">
    <location>
        <begin position="4"/>
        <end position="141"/>
    </location>
</feature>
<dbReference type="PANTHER" id="PTHR46268:SF23">
    <property type="entry name" value="UNIVERSAL STRESS PROTEIN A-RELATED"/>
    <property type="match status" value="1"/>
</dbReference>
<evidence type="ECO:0000313" key="7">
    <source>
        <dbReference type="EMBL" id="RMA81141.1"/>
    </source>
</evidence>
<dbReference type="OrthoDB" id="9792500at2"/>
<reference evidence="7 8" key="1">
    <citation type="submission" date="2018-10" db="EMBL/GenBank/DDBJ databases">
        <title>Genomic Encyclopedia of Type Strains, Phase IV (KMG-IV): sequencing the most valuable type-strain genomes for metagenomic binning, comparative biology and taxonomic classification.</title>
        <authorList>
            <person name="Goeker M."/>
        </authorList>
    </citation>
    <scope>NUCLEOTIDE SEQUENCE [LARGE SCALE GENOMIC DNA]</scope>
    <source>
        <strain evidence="7 8">DSM 25080</strain>
    </source>
</reference>
<dbReference type="PANTHER" id="PTHR46268">
    <property type="entry name" value="STRESS RESPONSE PROTEIN NHAX"/>
    <property type="match status" value="1"/>
</dbReference>
<proteinExistence type="inferred from homology"/>
<dbReference type="SUPFAM" id="SSF52402">
    <property type="entry name" value="Adenine nucleotide alpha hydrolases-like"/>
    <property type="match status" value="1"/>
</dbReference>
<evidence type="ECO:0000256" key="5">
    <source>
        <dbReference type="PIRNR" id="PIRNR006276"/>
    </source>
</evidence>
<comment type="caution">
    <text evidence="7">The sequence shown here is derived from an EMBL/GenBank/DDBJ whole genome shotgun (WGS) entry which is preliminary data.</text>
</comment>
<name>A0A3M0A7M1_9GAMM</name>
<evidence type="ECO:0000256" key="2">
    <source>
        <dbReference type="ARBA" id="ARBA00008791"/>
    </source>
</evidence>
<dbReference type="RefSeq" id="WP_121876298.1">
    <property type="nucleotide sequence ID" value="NZ_REFJ01000002.1"/>
</dbReference>